<dbReference type="NCBIfam" id="TIGR04183">
    <property type="entry name" value="Por_Secre_tail"/>
    <property type="match status" value="1"/>
</dbReference>
<evidence type="ECO:0000313" key="3">
    <source>
        <dbReference type="EMBL" id="SHF01180.1"/>
    </source>
</evidence>
<dbReference type="Proteomes" id="UP000184048">
    <property type="component" value="Unassembled WGS sequence"/>
</dbReference>
<dbReference type="AlphaFoldDB" id="A0A1M4Y682"/>
<keyword evidence="4" id="KW-1185">Reference proteome</keyword>
<gene>
    <name evidence="3" type="ORF">SAMN02745131_01611</name>
</gene>
<dbReference type="Pfam" id="PF18962">
    <property type="entry name" value="Por_Secre_tail"/>
    <property type="match status" value="1"/>
</dbReference>
<feature type="chain" id="PRO_5011957093" evidence="1">
    <location>
        <begin position="22"/>
        <end position="271"/>
    </location>
</feature>
<dbReference type="OrthoDB" id="672812at2"/>
<evidence type="ECO:0000259" key="2">
    <source>
        <dbReference type="Pfam" id="PF18962"/>
    </source>
</evidence>
<dbReference type="InterPro" id="IPR026444">
    <property type="entry name" value="Secre_tail"/>
</dbReference>
<name>A0A1M4Y682_9BACT</name>
<protein>
    <submittedName>
        <fullName evidence="3">Por secretion system C-terminal sorting domain-containing protein</fullName>
    </submittedName>
</protein>
<dbReference type="EMBL" id="FQUU01000005">
    <property type="protein sequence ID" value="SHF01180.1"/>
    <property type="molecule type" value="Genomic_DNA"/>
</dbReference>
<keyword evidence="1" id="KW-0732">Signal</keyword>
<accession>A0A1M4Y682</accession>
<proteinExistence type="predicted"/>
<reference evidence="3 4" key="1">
    <citation type="submission" date="2016-11" db="EMBL/GenBank/DDBJ databases">
        <authorList>
            <person name="Jaros S."/>
            <person name="Januszkiewicz K."/>
            <person name="Wedrychowicz H."/>
        </authorList>
    </citation>
    <scope>NUCLEOTIDE SEQUENCE [LARGE SCALE GENOMIC DNA]</scope>
    <source>
        <strain evidence="3 4">DSM 18119</strain>
    </source>
</reference>
<feature type="domain" description="Secretion system C-terminal sorting" evidence="2">
    <location>
        <begin position="190"/>
        <end position="266"/>
    </location>
</feature>
<sequence length="271" mass="30325">MKAYKIFGVIMVLLGSSPLWAQLTLVKNGAGHFKYALKQPPSIIVSAASKIKVASIPAISKPKPAGLDLEGQMQMLREQCTLLREPSPTLHLTGERRNTALVGLQWKATNGINNEEFIVERSLSDSMHFEVINNVWANSISGFSDTYRLPDNNDYDNISYYRLRLVLRTGKYLYSNIAEVKGYDNHSFFVYPNPALSQVSVNFLSKEQGTGMIRIHDAAGRLVGQQSIVVQEGMNLQNISISRLIQGNYSMQLNVADQTYGVSKFIKVDRY</sequence>
<organism evidence="3 4">
    <name type="scientific">Flavisolibacter ginsengisoli DSM 18119</name>
    <dbReference type="NCBI Taxonomy" id="1121884"/>
    <lineage>
        <taxon>Bacteria</taxon>
        <taxon>Pseudomonadati</taxon>
        <taxon>Bacteroidota</taxon>
        <taxon>Chitinophagia</taxon>
        <taxon>Chitinophagales</taxon>
        <taxon>Chitinophagaceae</taxon>
        <taxon>Flavisolibacter</taxon>
    </lineage>
</organism>
<feature type="signal peptide" evidence="1">
    <location>
        <begin position="1"/>
        <end position="21"/>
    </location>
</feature>
<dbReference type="STRING" id="1121884.SAMN02745131_01611"/>
<evidence type="ECO:0000313" key="4">
    <source>
        <dbReference type="Proteomes" id="UP000184048"/>
    </source>
</evidence>
<dbReference type="RefSeq" id="WP_072834815.1">
    <property type="nucleotide sequence ID" value="NZ_FQUU01000005.1"/>
</dbReference>
<evidence type="ECO:0000256" key="1">
    <source>
        <dbReference type="SAM" id="SignalP"/>
    </source>
</evidence>